<protein>
    <submittedName>
        <fullName evidence="2">Uncharacterized protein</fullName>
    </submittedName>
</protein>
<name>A0A4U1J083_9BACT</name>
<keyword evidence="1" id="KW-0812">Transmembrane</keyword>
<dbReference type="RefSeq" id="WP_136933342.1">
    <property type="nucleotide sequence ID" value="NZ_SSMQ01000047.1"/>
</dbReference>
<evidence type="ECO:0000313" key="2">
    <source>
        <dbReference type="EMBL" id="TKD00415.1"/>
    </source>
</evidence>
<keyword evidence="1" id="KW-0472">Membrane</keyword>
<evidence type="ECO:0000313" key="3">
    <source>
        <dbReference type="Proteomes" id="UP000309215"/>
    </source>
</evidence>
<dbReference type="Proteomes" id="UP000309215">
    <property type="component" value="Unassembled WGS sequence"/>
</dbReference>
<sequence>MASVTRDELEREAFHHFTRLTWWATGREQYPDDDNEDVLPDYFQGIEALLRLFPHHHDRITQLRNYLPFKDSDLPLLRRDLYELEQIARAEREYVPPAWDYPIVPDVGAPPSVHDVPIFRLQAEAHAHRSDLRRWALQRVGPQPERDDREEHLHAALLHLFPDQEERVAIVVLGSNTGYPPEWADVMRFRVAVYELEQLAAQRHGFAPVPWDAPITSPETWDVSGAPTVVTRLSLADYPVFRLQDEASEHFTALGLWALERGGAPAESALSLPEGSVRSVLLRLFPDQAERITIASGGPHLGHPPEWADVMRFRVAVYELEQLAAQRHGFTPAPWDASITSPETWNVSGAAGTPKCGGGEVGWLPGFGPTEAERATFEEWRARFLADVPPNVEQLPGAAEAVDWVRRFIASWDAGSASVGDLGAFRDEVKRLIDRVSAFDAADRAALSGGDVAGLPIVGPSAADRNRVQKLRASADTHNIAVQEGLKRAGELPEVREYSAFWTSYLERLARAEKEADDAWIATNLDNELDVLEASFRLLLVQWAALGPRIAVRKGGEQIGTLNDAVRAAKGGNLADAAISAAEEIRAQHAAGKGLDPNLPASAATAPPPFVPLPGVTQLAGDALFGGGPSRSLWDSIPTGAKVFGGVVALAALAIGGAAVAREARFITDRGRR</sequence>
<proteinExistence type="predicted"/>
<dbReference type="AlphaFoldDB" id="A0A4U1J083"/>
<gene>
    <name evidence="2" type="ORF">E8A74_34540</name>
</gene>
<keyword evidence="1" id="KW-1133">Transmembrane helix</keyword>
<accession>A0A4U1J083</accession>
<organism evidence="2 3">
    <name type="scientific">Polyangium fumosum</name>
    <dbReference type="NCBI Taxonomy" id="889272"/>
    <lineage>
        <taxon>Bacteria</taxon>
        <taxon>Pseudomonadati</taxon>
        <taxon>Myxococcota</taxon>
        <taxon>Polyangia</taxon>
        <taxon>Polyangiales</taxon>
        <taxon>Polyangiaceae</taxon>
        <taxon>Polyangium</taxon>
    </lineage>
</organism>
<keyword evidence="3" id="KW-1185">Reference proteome</keyword>
<feature type="transmembrane region" description="Helical" evidence="1">
    <location>
        <begin position="643"/>
        <end position="664"/>
    </location>
</feature>
<evidence type="ECO:0000256" key="1">
    <source>
        <dbReference type="SAM" id="Phobius"/>
    </source>
</evidence>
<dbReference type="EMBL" id="SSMQ01000047">
    <property type="protein sequence ID" value="TKD00415.1"/>
    <property type="molecule type" value="Genomic_DNA"/>
</dbReference>
<comment type="caution">
    <text evidence="2">The sequence shown here is derived from an EMBL/GenBank/DDBJ whole genome shotgun (WGS) entry which is preliminary data.</text>
</comment>
<reference evidence="2 3" key="1">
    <citation type="submission" date="2019-04" db="EMBL/GenBank/DDBJ databases">
        <authorList>
            <person name="Li Y."/>
            <person name="Wang J."/>
        </authorList>
    </citation>
    <scope>NUCLEOTIDE SEQUENCE [LARGE SCALE GENOMIC DNA]</scope>
    <source>
        <strain evidence="2 3">DSM 14668</strain>
    </source>
</reference>